<evidence type="ECO:0000313" key="1">
    <source>
        <dbReference type="EMBL" id="MBD7976374.1"/>
    </source>
</evidence>
<proteinExistence type="predicted"/>
<organism evidence="1 2">
    <name type="scientific">Serpens gallinarum</name>
    <dbReference type="NCBI Taxonomy" id="2763075"/>
    <lineage>
        <taxon>Bacteria</taxon>
        <taxon>Pseudomonadati</taxon>
        <taxon>Pseudomonadota</taxon>
        <taxon>Gammaproteobacteria</taxon>
        <taxon>Pseudomonadales</taxon>
        <taxon>Pseudomonadaceae</taxon>
        <taxon>Pseudomonas</taxon>
    </lineage>
</organism>
<dbReference type="InterPro" id="IPR018635">
    <property type="entry name" value="UPF0319"/>
</dbReference>
<keyword evidence="2" id="KW-1185">Reference proteome</keyword>
<accession>A0ABR8TKS6</accession>
<dbReference type="EMBL" id="JACSQG010000001">
    <property type="protein sequence ID" value="MBD7976374.1"/>
    <property type="molecule type" value="Genomic_DNA"/>
</dbReference>
<dbReference type="Proteomes" id="UP000611945">
    <property type="component" value="Unassembled WGS sequence"/>
</dbReference>
<sequence length="234" mass="25073">MRGFFGVALVVGLLSGCAQQSHVKLYAGSELPPAQVMVVEVPNELEVLSINGQQVPSANALFGTENKTLHLQPGEYRINTYYKNGFDIGGGLSHEVVRTRSAVYSLDGHAGDVWKLEYNEPANLQEAQAMVDTFAGWAINQRTGERVVTEAGPKPVSAINQLLGGGSAITDTQSIVEPLNSAPAKTAAAMPAPSRAAKPTQNLPHNDATLNTLQQLWLLLSPESRAAFLEWAQQ</sequence>
<protein>
    <submittedName>
        <fullName evidence="1">DUF2057 family protein</fullName>
    </submittedName>
</protein>
<comment type="caution">
    <text evidence="1">The sequence shown here is derived from an EMBL/GenBank/DDBJ whole genome shotgun (WGS) entry which is preliminary data.</text>
</comment>
<name>A0ABR8TKS6_9PSED</name>
<dbReference type="PROSITE" id="PS51257">
    <property type="entry name" value="PROKAR_LIPOPROTEIN"/>
    <property type="match status" value="1"/>
</dbReference>
<dbReference type="Pfam" id="PF09829">
    <property type="entry name" value="DUF2057"/>
    <property type="match status" value="1"/>
</dbReference>
<reference evidence="1 2" key="1">
    <citation type="submission" date="2020-08" db="EMBL/GenBank/DDBJ databases">
        <title>A Genomic Blueprint of the Chicken Gut Microbiome.</title>
        <authorList>
            <person name="Gilroy R."/>
            <person name="Ravi A."/>
            <person name="Getino M."/>
            <person name="Pursley I."/>
            <person name="Horton D.L."/>
            <person name="Alikhan N.-F."/>
            <person name="Baker D."/>
            <person name="Gharbi K."/>
            <person name="Hall N."/>
            <person name="Watson M."/>
            <person name="Adriaenssens E.M."/>
            <person name="Foster-Nyarko E."/>
            <person name="Jarju S."/>
            <person name="Secka A."/>
            <person name="Antonio M."/>
            <person name="Oren A."/>
            <person name="Chaudhuri R."/>
            <person name="La Ragione R.M."/>
            <person name="Hildebrand F."/>
            <person name="Pallen M.J."/>
        </authorList>
    </citation>
    <scope>NUCLEOTIDE SEQUENCE [LARGE SCALE GENOMIC DNA]</scope>
    <source>
        <strain evidence="1 2">Sa2CUA2</strain>
    </source>
</reference>
<gene>
    <name evidence="1" type="ORF">H9642_04140</name>
</gene>
<evidence type="ECO:0000313" key="2">
    <source>
        <dbReference type="Proteomes" id="UP000611945"/>
    </source>
</evidence>